<evidence type="ECO:0000256" key="1">
    <source>
        <dbReference type="ARBA" id="ARBA00004141"/>
    </source>
</evidence>
<evidence type="ECO:0000256" key="4">
    <source>
        <dbReference type="ARBA" id="ARBA00022989"/>
    </source>
</evidence>
<dbReference type="EnsemblMetazoa" id="GBRI040598-RA">
    <property type="protein sequence ID" value="GBRI040598-PA"/>
    <property type="gene ID" value="GBRI040598"/>
</dbReference>
<keyword evidence="4 6" id="KW-1133">Transmembrane helix</keyword>
<reference evidence="8" key="1">
    <citation type="submission" date="2014-03" db="EMBL/GenBank/DDBJ databases">
        <authorList>
            <person name="Aksoy S."/>
            <person name="Warren W."/>
            <person name="Wilson R.K."/>
        </authorList>
    </citation>
    <scope>NUCLEOTIDE SEQUENCE [LARGE SCALE GENOMIC DNA]</scope>
    <source>
        <strain evidence="8">IAEA</strain>
    </source>
</reference>
<comment type="similarity">
    <text evidence="2 6">Belongs to the peroxisomal membrane protein PXMP2/4 family.</text>
</comment>
<reference evidence="7" key="2">
    <citation type="submission" date="2020-05" db="UniProtKB">
        <authorList>
            <consortium name="EnsemblMetazoa"/>
        </authorList>
    </citation>
    <scope>IDENTIFICATION</scope>
    <source>
        <strain evidence="7">IAEA</strain>
    </source>
</reference>
<dbReference type="Proteomes" id="UP000091820">
    <property type="component" value="Unassembled WGS sequence"/>
</dbReference>
<dbReference type="GO" id="GO:0005739">
    <property type="term" value="C:mitochondrion"/>
    <property type="evidence" value="ECO:0007669"/>
    <property type="project" value="TreeGrafter"/>
</dbReference>
<dbReference type="InterPro" id="IPR007248">
    <property type="entry name" value="Mpv17_PMP22"/>
</dbReference>
<comment type="subcellular location">
    <subcellularLocation>
        <location evidence="1">Membrane</location>
        <topology evidence="1">Multi-pass membrane protein</topology>
    </subcellularLocation>
</comment>
<proteinExistence type="inferred from homology"/>
<name>A0A1A9X1D1_9MUSC</name>
<dbReference type="PANTHER" id="PTHR11266:SF75">
    <property type="entry name" value="IP10007P-RELATED"/>
    <property type="match status" value="1"/>
</dbReference>
<sequence>MSFTQSLLKTCKTLYLKRPILSNCLTYAILYPLGSFIHQTLDGKNYKHYDYVAMARFTIFGAFYVAPVLHGWIKLTSAMWPKTNFKTGLAKTAVEQVSYGPFSCYTFFLGMAMLEGKTFADACKEANEKFLPTFKLPASGPCYSSLAIQCYLKEVVYYLSAFAAYVGPHF</sequence>
<evidence type="ECO:0000256" key="3">
    <source>
        <dbReference type="ARBA" id="ARBA00022692"/>
    </source>
</evidence>
<keyword evidence="3 6" id="KW-0812">Transmembrane</keyword>
<protein>
    <submittedName>
        <fullName evidence="7">Uncharacterized protein</fullName>
    </submittedName>
</protein>
<evidence type="ECO:0000313" key="7">
    <source>
        <dbReference type="EnsemblMetazoa" id="GBRI040598-PA"/>
    </source>
</evidence>
<evidence type="ECO:0000313" key="8">
    <source>
        <dbReference type="Proteomes" id="UP000091820"/>
    </source>
</evidence>
<evidence type="ECO:0000256" key="2">
    <source>
        <dbReference type="ARBA" id="ARBA00006824"/>
    </source>
</evidence>
<keyword evidence="8" id="KW-1185">Reference proteome</keyword>
<accession>A0A1A9X1D1</accession>
<dbReference type="STRING" id="37001.A0A1A9X1D1"/>
<feature type="transmembrane region" description="Helical" evidence="6">
    <location>
        <begin position="20"/>
        <end position="41"/>
    </location>
</feature>
<organism evidence="7 8">
    <name type="scientific">Glossina brevipalpis</name>
    <dbReference type="NCBI Taxonomy" id="37001"/>
    <lineage>
        <taxon>Eukaryota</taxon>
        <taxon>Metazoa</taxon>
        <taxon>Ecdysozoa</taxon>
        <taxon>Arthropoda</taxon>
        <taxon>Hexapoda</taxon>
        <taxon>Insecta</taxon>
        <taxon>Pterygota</taxon>
        <taxon>Neoptera</taxon>
        <taxon>Endopterygota</taxon>
        <taxon>Diptera</taxon>
        <taxon>Brachycera</taxon>
        <taxon>Muscomorpha</taxon>
        <taxon>Hippoboscoidea</taxon>
        <taxon>Glossinidae</taxon>
        <taxon>Glossina</taxon>
    </lineage>
</organism>
<feature type="transmembrane region" description="Helical" evidence="6">
    <location>
        <begin position="53"/>
        <end position="73"/>
    </location>
</feature>
<dbReference type="PANTHER" id="PTHR11266">
    <property type="entry name" value="PEROXISOMAL MEMBRANE PROTEIN 2, PXMP2 MPV17"/>
    <property type="match status" value="1"/>
</dbReference>
<keyword evidence="5 6" id="KW-0472">Membrane</keyword>
<evidence type="ECO:0000256" key="6">
    <source>
        <dbReference type="RuleBase" id="RU363053"/>
    </source>
</evidence>
<dbReference type="VEuPathDB" id="VectorBase:GBRI040598"/>
<evidence type="ECO:0000256" key="5">
    <source>
        <dbReference type="ARBA" id="ARBA00023136"/>
    </source>
</evidence>
<dbReference type="AlphaFoldDB" id="A0A1A9X1D1"/>
<dbReference type="GO" id="GO:0016020">
    <property type="term" value="C:membrane"/>
    <property type="evidence" value="ECO:0007669"/>
    <property type="project" value="UniProtKB-SubCell"/>
</dbReference>